<proteinExistence type="predicted"/>
<dbReference type="PATRIC" id="fig|1088869.3.peg.786"/>
<accession>G6XH14</accession>
<name>G6XH14_9PROT</name>
<dbReference type="Proteomes" id="UP000004949">
    <property type="component" value="Unassembled WGS sequence"/>
</dbReference>
<protein>
    <submittedName>
        <fullName evidence="1">Uncharacterized protein</fullName>
    </submittedName>
</protein>
<dbReference type="AlphaFoldDB" id="G6XH14"/>
<reference evidence="1 2" key="1">
    <citation type="submission" date="2011-10" db="EMBL/GenBank/DDBJ databases">
        <title>Genome sequence of Gluconobacter morbifer G707, isolated from Drosophila gut.</title>
        <authorList>
            <person name="Lee W.-J."/>
            <person name="Kim E.-K."/>
        </authorList>
    </citation>
    <scope>NUCLEOTIDE SEQUENCE [LARGE SCALE GENOMIC DNA]</scope>
    <source>
        <strain evidence="1 2">G707</strain>
    </source>
</reference>
<evidence type="ECO:0000313" key="1">
    <source>
        <dbReference type="EMBL" id="EHH69473.1"/>
    </source>
</evidence>
<keyword evidence="2" id="KW-1185">Reference proteome</keyword>
<sequence length="63" mass="7059">MTDTTVEPNSITDRTPAGGHAIALVGYNRLGIFFNTWSARTFMPWATFMQIADEAYGLFSRQN</sequence>
<dbReference type="OrthoDB" id="7247547at2"/>
<comment type="caution">
    <text evidence="1">The sequence shown here is derived from an EMBL/GenBank/DDBJ whole genome shotgun (WGS) entry which is preliminary data.</text>
</comment>
<evidence type="ECO:0000313" key="2">
    <source>
        <dbReference type="Proteomes" id="UP000004949"/>
    </source>
</evidence>
<dbReference type="STRING" id="1088869.GMO_07790"/>
<dbReference type="EMBL" id="AGQV01000001">
    <property type="protein sequence ID" value="EHH69473.1"/>
    <property type="molecule type" value="Genomic_DNA"/>
</dbReference>
<dbReference type="RefSeq" id="WP_008850930.1">
    <property type="nucleotide sequence ID" value="NZ_AGQV01000001.1"/>
</dbReference>
<gene>
    <name evidence="1" type="ORF">GMO_07790</name>
</gene>
<organism evidence="1 2">
    <name type="scientific">Gluconobacter morbifer G707</name>
    <dbReference type="NCBI Taxonomy" id="1088869"/>
    <lineage>
        <taxon>Bacteria</taxon>
        <taxon>Pseudomonadati</taxon>
        <taxon>Pseudomonadota</taxon>
        <taxon>Alphaproteobacteria</taxon>
        <taxon>Acetobacterales</taxon>
        <taxon>Acetobacteraceae</taxon>
        <taxon>Gluconobacter</taxon>
    </lineage>
</organism>